<evidence type="ECO:0000256" key="2">
    <source>
        <dbReference type="ARBA" id="ARBA00022692"/>
    </source>
</evidence>
<keyword evidence="5" id="KW-0046">Antibiotic resistance</keyword>
<comment type="subcellular location">
    <subcellularLocation>
        <location evidence="1">Membrane</location>
        <topology evidence="1">Multi-pass membrane protein</topology>
    </subcellularLocation>
</comment>
<dbReference type="InterPro" id="IPR051784">
    <property type="entry name" value="Nod_factor_ABC_transporter"/>
</dbReference>
<proteinExistence type="predicted"/>
<evidence type="ECO:0000256" key="6">
    <source>
        <dbReference type="SAM" id="Phobius"/>
    </source>
</evidence>
<keyword evidence="9" id="KW-1185">Reference proteome</keyword>
<evidence type="ECO:0000256" key="4">
    <source>
        <dbReference type="ARBA" id="ARBA00023136"/>
    </source>
</evidence>
<feature type="transmembrane region" description="Helical" evidence="6">
    <location>
        <begin position="40"/>
        <end position="56"/>
    </location>
</feature>
<dbReference type="InterPro" id="IPR000412">
    <property type="entry name" value="ABC_2_transport"/>
</dbReference>
<comment type="caution">
    <text evidence="8">The sequence shown here is derived from an EMBL/GenBank/DDBJ whole genome shotgun (WGS) entry which is preliminary data.</text>
</comment>
<evidence type="ECO:0000313" key="8">
    <source>
        <dbReference type="EMBL" id="MDR6268956.1"/>
    </source>
</evidence>
<evidence type="ECO:0000259" key="7">
    <source>
        <dbReference type="Pfam" id="PF01061"/>
    </source>
</evidence>
<accession>A0ABU1JBX9</accession>
<dbReference type="PANTHER" id="PTHR43229:SF3">
    <property type="entry name" value="ABC-TYPE MULTIDRUG TRANSPORT SYSTEM, PERMEASE COMPONENT"/>
    <property type="match status" value="1"/>
</dbReference>
<dbReference type="PANTHER" id="PTHR43229">
    <property type="entry name" value="NODULATION PROTEIN J"/>
    <property type="match status" value="1"/>
</dbReference>
<keyword evidence="3 6" id="KW-1133">Transmembrane helix</keyword>
<dbReference type="EMBL" id="JAVDQF010000001">
    <property type="protein sequence ID" value="MDR6268956.1"/>
    <property type="molecule type" value="Genomic_DNA"/>
</dbReference>
<dbReference type="Proteomes" id="UP001185069">
    <property type="component" value="Unassembled WGS sequence"/>
</dbReference>
<dbReference type="PIRSF" id="PIRSF006648">
    <property type="entry name" value="DrrB"/>
    <property type="match status" value="1"/>
</dbReference>
<reference evidence="8 9" key="1">
    <citation type="submission" date="2023-07" db="EMBL/GenBank/DDBJ databases">
        <title>Sequencing the genomes of 1000 actinobacteria strains.</title>
        <authorList>
            <person name="Klenk H.-P."/>
        </authorList>
    </citation>
    <scope>NUCLEOTIDE SEQUENCE [LARGE SCALE GENOMIC DNA]</scope>
    <source>
        <strain evidence="8 9">DSM 14555</strain>
    </source>
</reference>
<organism evidence="8 9">
    <name type="scientific">Arthrobacter russicus</name>
    <dbReference type="NCBI Taxonomy" id="172040"/>
    <lineage>
        <taxon>Bacteria</taxon>
        <taxon>Bacillati</taxon>
        <taxon>Actinomycetota</taxon>
        <taxon>Actinomycetes</taxon>
        <taxon>Micrococcales</taxon>
        <taxon>Micrococcaceae</taxon>
        <taxon>Arthrobacter</taxon>
    </lineage>
</organism>
<sequence length="270" mass="28481">MSTAIPTSISLERKVPPFGGFNLTLLGIEMKRRLRNRRNVMFALVLPVAMFLIIGLPQKDTPVNPAHPVSAGGVSVAAYIMISMAVYGCMITSTSAGSAVAIERSMGWSRQLRLTPLTPAANISVKVVGGLLLGLIAILAVDVAGFAIGVRMEPQIWILSGLGGLLGSLVFTALGLLVGYLIPSENVMQIMGPVIAFLAFFGGLFAPLSSLGGVFQTIGVWTPTYGIGEIARAPLTGDAFNWLALLNVAIWLLIFAAGAGLAFRRDTKRV</sequence>
<feature type="transmembrane region" description="Helical" evidence="6">
    <location>
        <begin position="194"/>
        <end position="219"/>
    </location>
</feature>
<feature type="transmembrane region" description="Helical" evidence="6">
    <location>
        <begin position="156"/>
        <end position="182"/>
    </location>
</feature>
<evidence type="ECO:0000256" key="1">
    <source>
        <dbReference type="ARBA" id="ARBA00004141"/>
    </source>
</evidence>
<name>A0ABU1JBX9_9MICC</name>
<evidence type="ECO:0000313" key="9">
    <source>
        <dbReference type="Proteomes" id="UP001185069"/>
    </source>
</evidence>
<keyword evidence="2 6" id="KW-0812">Transmembrane</keyword>
<keyword evidence="4 6" id="KW-0472">Membrane</keyword>
<feature type="transmembrane region" description="Helical" evidence="6">
    <location>
        <begin position="239"/>
        <end position="263"/>
    </location>
</feature>
<feature type="transmembrane region" description="Helical" evidence="6">
    <location>
        <begin position="76"/>
        <end position="102"/>
    </location>
</feature>
<dbReference type="InterPro" id="IPR013525">
    <property type="entry name" value="ABC2_TM"/>
</dbReference>
<feature type="transmembrane region" description="Helical" evidence="6">
    <location>
        <begin position="123"/>
        <end position="150"/>
    </location>
</feature>
<feature type="domain" description="ABC-2 type transporter transmembrane" evidence="7">
    <location>
        <begin position="24"/>
        <end position="232"/>
    </location>
</feature>
<dbReference type="RefSeq" id="WP_296363997.1">
    <property type="nucleotide sequence ID" value="NZ_BAAAHY010000001.1"/>
</dbReference>
<evidence type="ECO:0000256" key="5">
    <source>
        <dbReference type="ARBA" id="ARBA00023251"/>
    </source>
</evidence>
<gene>
    <name evidence="8" type="ORF">JOE69_001194</name>
</gene>
<evidence type="ECO:0000256" key="3">
    <source>
        <dbReference type="ARBA" id="ARBA00022989"/>
    </source>
</evidence>
<protein>
    <submittedName>
        <fullName evidence="8">ABC-2 type transport system permease protein</fullName>
    </submittedName>
</protein>
<dbReference type="Pfam" id="PF01061">
    <property type="entry name" value="ABC2_membrane"/>
    <property type="match status" value="1"/>
</dbReference>